<evidence type="ECO:0000256" key="5">
    <source>
        <dbReference type="ARBA" id="ARBA00023136"/>
    </source>
</evidence>
<evidence type="ECO:0000313" key="10">
    <source>
        <dbReference type="Proteomes" id="UP001363622"/>
    </source>
</evidence>
<evidence type="ECO:0000256" key="6">
    <source>
        <dbReference type="RuleBase" id="RU369017"/>
    </source>
</evidence>
<feature type="compositionally biased region" description="Polar residues" evidence="7">
    <location>
        <begin position="69"/>
        <end position="84"/>
    </location>
</feature>
<feature type="transmembrane region" description="Helical" evidence="6">
    <location>
        <begin position="342"/>
        <end position="363"/>
    </location>
</feature>
<comment type="caution">
    <text evidence="9">The sequence shown here is derived from an EMBL/GenBank/DDBJ whole genome shotgun (WGS) entry which is preliminary data.</text>
</comment>
<evidence type="ECO:0000256" key="4">
    <source>
        <dbReference type="ARBA" id="ARBA00022989"/>
    </source>
</evidence>
<feature type="compositionally biased region" description="Polar residues" evidence="7">
    <location>
        <begin position="96"/>
        <end position="111"/>
    </location>
</feature>
<evidence type="ECO:0000256" key="2">
    <source>
        <dbReference type="ARBA" id="ARBA00022448"/>
    </source>
</evidence>
<protein>
    <recommendedName>
        <fullName evidence="6">Zinc transporter</fullName>
    </recommendedName>
</protein>
<comment type="function">
    <text evidence="6">Functions as a zinc transporter.</text>
</comment>
<keyword evidence="4 6" id="KW-1133">Transmembrane helix</keyword>
<dbReference type="EMBL" id="JBBPHU010000001">
    <property type="protein sequence ID" value="KAK7524467.1"/>
    <property type="molecule type" value="Genomic_DNA"/>
</dbReference>
<evidence type="ECO:0000259" key="8">
    <source>
        <dbReference type="Pfam" id="PF01545"/>
    </source>
</evidence>
<evidence type="ECO:0000256" key="3">
    <source>
        <dbReference type="ARBA" id="ARBA00022692"/>
    </source>
</evidence>
<keyword evidence="5 6" id="KW-0472">Membrane</keyword>
<comment type="subcellular location">
    <subcellularLocation>
        <location evidence="6">Endoplasmic reticulum membrane</location>
        <topology evidence="6">Multi-pass membrane protein</topology>
    </subcellularLocation>
    <subcellularLocation>
        <location evidence="1">Membrane</location>
        <topology evidence="1">Multi-pass membrane protein</topology>
    </subcellularLocation>
</comment>
<keyword evidence="3 6" id="KW-0812">Transmembrane</keyword>
<dbReference type="PANTHER" id="PTHR45755">
    <property type="match status" value="1"/>
</dbReference>
<organism evidence="9 10">
    <name type="scientific">Phyllosticta citriasiana</name>
    <dbReference type="NCBI Taxonomy" id="595635"/>
    <lineage>
        <taxon>Eukaryota</taxon>
        <taxon>Fungi</taxon>
        <taxon>Dikarya</taxon>
        <taxon>Ascomycota</taxon>
        <taxon>Pezizomycotina</taxon>
        <taxon>Dothideomycetes</taxon>
        <taxon>Dothideomycetes incertae sedis</taxon>
        <taxon>Botryosphaeriales</taxon>
        <taxon>Phyllostictaceae</taxon>
        <taxon>Phyllosticta</taxon>
    </lineage>
</organism>
<dbReference type="PANTHER" id="PTHR45755:SF5">
    <property type="entry name" value="ZINC TRANSPORTER"/>
    <property type="match status" value="1"/>
</dbReference>
<dbReference type="InterPro" id="IPR058533">
    <property type="entry name" value="Cation_efflux_TM"/>
</dbReference>
<sequence>MPSASDIPILVPPRTPTPSSDDDHQVGLGLNGPPPLVELSQDPDALSPLSATFPQTVSAPAAGASSSSRGQLSPRTPTRYTSMESSSGDGAASGGNSPELSRNPFNFQPQQYVVGGKSPPKSDLGRRRGHKYKHSSVSHQIFLEPTPREPLKVPASLPLPTFAEVRSSMTPEQKLRVLWCGCHLLVGGYVKYSAQGSTAMTALSHLMFYDFVGAGVCCIADIGSNFECWRRTSLKRPFGFERFEVLAGLAMAVILLFTGFDLVSHNLQHALENSGGHEAHHSHPDHSDERVSAGSVDTAALAAIVATLISALVLKNHARISKVLRFAYLESLPSVLSNPSHFLTLSCSSLLLLLPLLSIKMYIWMDRTITATVAISMTTLGCRLMWNLGRILMMSYSGPGLESLLRMIEADPAVSNVEEAKVWQVHYGLCQANFKLRVRSLDDMARLRERIQSLVRNKLGGGYGAGGQRWEVSTQVLLDKD</sequence>
<feature type="transmembrane region" description="Helical" evidence="6">
    <location>
        <begin position="369"/>
        <end position="386"/>
    </location>
</feature>
<feature type="transmembrane region" description="Helical" evidence="6">
    <location>
        <begin position="206"/>
        <end position="224"/>
    </location>
</feature>
<dbReference type="InterPro" id="IPR045316">
    <property type="entry name" value="Msc2-like"/>
</dbReference>
<feature type="compositionally biased region" description="Low complexity" evidence="7">
    <location>
        <begin position="58"/>
        <end position="68"/>
    </location>
</feature>
<comment type="caution">
    <text evidence="6">Lacks conserved residue(s) required for the propagation of feature annotation.</text>
</comment>
<comment type="similarity">
    <text evidence="6">Belongs to the cation diffusion facilitator (CDF) transporter (TC 2.A.4) family. SLC30A subfamily.</text>
</comment>
<keyword evidence="6" id="KW-0406">Ion transport</keyword>
<dbReference type="Pfam" id="PF01545">
    <property type="entry name" value="Cation_efflux"/>
    <property type="match status" value="1"/>
</dbReference>
<keyword evidence="2 6" id="KW-0813">Transport</keyword>
<proteinExistence type="inferred from homology"/>
<dbReference type="InterPro" id="IPR027469">
    <property type="entry name" value="Cation_efflux_TMD_sf"/>
</dbReference>
<evidence type="ECO:0000256" key="1">
    <source>
        <dbReference type="ARBA" id="ARBA00004141"/>
    </source>
</evidence>
<accession>A0ABR1L049</accession>
<feature type="domain" description="Cation efflux protein transmembrane" evidence="8">
    <location>
        <begin position="189"/>
        <end position="393"/>
    </location>
</feature>
<feature type="transmembrane region" description="Helical" evidence="6">
    <location>
        <begin position="291"/>
        <end position="314"/>
    </location>
</feature>
<evidence type="ECO:0000256" key="7">
    <source>
        <dbReference type="SAM" id="MobiDB-lite"/>
    </source>
</evidence>
<evidence type="ECO:0000313" key="9">
    <source>
        <dbReference type="EMBL" id="KAK7524467.1"/>
    </source>
</evidence>
<dbReference type="Gene3D" id="1.20.1510.10">
    <property type="entry name" value="Cation efflux protein transmembrane domain"/>
    <property type="match status" value="1"/>
</dbReference>
<feature type="region of interest" description="Disordered" evidence="7">
    <location>
        <begin position="1"/>
        <end position="130"/>
    </location>
</feature>
<dbReference type="Proteomes" id="UP001363622">
    <property type="component" value="Unassembled WGS sequence"/>
</dbReference>
<reference evidence="9 10" key="1">
    <citation type="submission" date="2024-04" db="EMBL/GenBank/DDBJ databases">
        <title>Phyllosticta paracitricarpa is synonymous to the EU quarantine fungus P. citricarpa based on phylogenomic analyses.</title>
        <authorList>
            <consortium name="Lawrence Berkeley National Laboratory"/>
            <person name="Van Ingen-Buijs V.A."/>
            <person name="Van Westerhoven A.C."/>
            <person name="Haridas S."/>
            <person name="Skiadas P."/>
            <person name="Martin F."/>
            <person name="Groenewald J.Z."/>
            <person name="Crous P.W."/>
            <person name="Seidl M.F."/>
        </authorList>
    </citation>
    <scope>NUCLEOTIDE SEQUENCE [LARGE SCALE GENOMIC DNA]</scope>
    <source>
        <strain evidence="9 10">CBS 123371</strain>
    </source>
</reference>
<gene>
    <name evidence="9" type="ORF">IWZ03DRAFT_302228</name>
</gene>
<keyword evidence="10" id="KW-1185">Reference proteome</keyword>
<dbReference type="SUPFAM" id="SSF161111">
    <property type="entry name" value="Cation efflux protein transmembrane domain-like"/>
    <property type="match status" value="1"/>
</dbReference>
<keyword evidence="6" id="KW-0256">Endoplasmic reticulum</keyword>
<name>A0ABR1L049_9PEZI</name>
<feature type="transmembrane region" description="Helical" evidence="6">
    <location>
        <begin position="245"/>
        <end position="263"/>
    </location>
</feature>